<dbReference type="InterPro" id="IPR009079">
    <property type="entry name" value="4_helix_cytokine-like_core"/>
</dbReference>
<reference evidence="11" key="2">
    <citation type="submission" date="2025-08" db="UniProtKB">
        <authorList>
            <consortium name="Ensembl"/>
        </authorList>
    </citation>
    <scope>IDENTIFICATION</scope>
</reference>
<keyword evidence="5 9" id="KW-0372">Hormone</keyword>
<accession>A0A3P8W212</accession>
<dbReference type="Pfam" id="PF00758">
    <property type="entry name" value="EPO_TPO"/>
    <property type="match status" value="1"/>
</dbReference>
<dbReference type="GeneID" id="103391052"/>
<organism evidence="11 12">
    <name type="scientific">Cynoglossus semilaevis</name>
    <name type="common">Tongue sole</name>
    <dbReference type="NCBI Taxonomy" id="244447"/>
    <lineage>
        <taxon>Eukaryota</taxon>
        <taxon>Metazoa</taxon>
        <taxon>Chordata</taxon>
        <taxon>Craniata</taxon>
        <taxon>Vertebrata</taxon>
        <taxon>Euteleostomi</taxon>
        <taxon>Actinopterygii</taxon>
        <taxon>Neopterygii</taxon>
        <taxon>Teleostei</taxon>
        <taxon>Neoteleostei</taxon>
        <taxon>Acanthomorphata</taxon>
        <taxon>Carangaria</taxon>
        <taxon>Pleuronectiformes</taxon>
        <taxon>Pleuronectoidei</taxon>
        <taxon>Cynoglossidae</taxon>
        <taxon>Cynoglossinae</taxon>
        <taxon>Cynoglossus</taxon>
    </lineage>
</organism>
<dbReference type="PRINTS" id="PR00272">
    <property type="entry name" value="ERYTHROPTN"/>
</dbReference>
<evidence type="ECO:0000256" key="10">
    <source>
        <dbReference type="PIRSR" id="PIRSR001951-1"/>
    </source>
</evidence>
<dbReference type="SUPFAM" id="SSF47266">
    <property type="entry name" value="4-helical cytokines"/>
    <property type="match status" value="1"/>
</dbReference>
<dbReference type="OMA" id="AMEFPRL"/>
<comment type="similarity">
    <text evidence="2 9">Belongs to the EPO/TPO family.</text>
</comment>
<keyword evidence="4 9" id="KW-0964">Secreted</keyword>
<comment type="subcellular location">
    <subcellularLocation>
        <location evidence="1 9">Secreted</location>
    </subcellularLocation>
</comment>
<evidence type="ECO:0000256" key="4">
    <source>
        <dbReference type="ARBA" id="ARBA00022525"/>
    </source>
</evidence>
<dbReference type="GO" id="GO:0005615">
    <property type="term" value="C:extracellular space"/>
    <property type="evidence" value="ECO:0007669"/>
    <property type="project" value="TreeGrafter"/>
</dbReference>
<evidence type="ECO:0000256" key="7">
    <source>
        <dbReference type="ARBA" id="ARBA00023057"/>
    </source>
</evidence>
<keyword evidence="8 10" id="KW-1015">Disulfide bond</keyword>
<protein>
    <recommendedName>
        <fullName evidence="3 9">Erythropoietin</fullName>
    </recommendedName>
</protein>
<dbReference type="PIRSF" id="PIRSF001951">
    <property type="entry name" value="EPO"/>
    <property type="match status" value="1"/>
</dbReference>
<keyword evidence="12" id="KW-1185">Reference proteome</keyword>
<dbReference type="GO" id="GO:0043249">
    <property type="term" value="P:erythrocyte maturation"/>
    <property type="evidence" value="ECO:0007669"/>
    <property type="project" value="UniProtKB-UniRule"/>
</dbReference>
<dbReference type="InterPro" id="IPR003013">
    <property type="entry name" value="Erythroptn"/>
</dbReference>
<comment type="function">
    <text evidence="9">Erythropoietin is the principal hormone involved in the regulation of erythrocyte differentiation and the maintenance of a physiological level of circulating erythrocyte mass.</text>
</comment>
<dbReference type="GO" id="GO:0005125">
    <property type="term" value="F:cytokine activity"/>
    <property type="evidence" value="ECO:0007669"/>
    <property type="project" value="TreeGrafter"/>
</dbReference>
<evidence type="ECO:0000313" key="12">
    <source>
        <dbReference type="Proteomes" id="UP000265120"/>
    </source>
</evidence>
<keyword evidence="7 9" id="KW-0265">Erythrocyte maturation</keyword>
<dbReference type="KEGG" id="csem:103391052"/>
<dbReference type="AlphaFoldDB" id="A0A3P8W212"/>
<dbReference type="PANTHER" id="PTHR10370">
    <property type="entry name" value="ERYTHROPOIETIN"/>
    <property type="match status" value="1"/>
</dbReference>
<dbReference type="Gene3D" id="1.20.1250.10">
    <property type="match status" value="1"/>
</dbReference>
<evidence type="ECO:0000256" key="2">
    <source>
        <dbReference type="ARBA" id="ARBA00005782"/>
    </source>
</evidence>
<evidence type="ECO:0000313" key="11">
    <source>
        <dbReference type="Ensembl" id="ENSCSEP00000020649.1"/>
    </source>
</evidence>
<evidence type="ECO:0000256" key="8">
    <source>
        <dbReference type="ARBA" id="ARBA00023157"/>
    </source>
</evidence>
<dbReference type="GO" id="GO:0048471">
    <property type="term" value="C:perinuclear region of cytoplasm"/>
    <property type="evidence" value="ECO:0007669"/>
    <property type="project" value="Ensembl"/>
</dbReference>
<dbReference type="Proteomes" id="UP000265120">
    <property type="component" value="Chromosome 1"/>
</dbReference>
<keyword evidence="6" id="KW-0732">Signal</keyword>
<dbReference type="InterPro" id="IPR001323">
    <property type="entry name" value="EPO_TPO"/>
</dbReference>
<name>A0A3P8W212_CYNSE</name>
<dbReference type="GO" id="GO:0005128">
    <property type="term" value="F:erythropoietin receptor binding"/>
    <property type="evidence" value="ECO:0007669"/>
    <property type="project" value="InterPro"/>
</dbReference>
<dbReference type="CTD" id="100004455"/>
<dbReference type="GO" id="GO:0048823">
    <property type="term" value="P:nucleate erythrocyte development"/>
    <property type="evidence" value="ECO:0007669"/>
    <property type="project" value="Ensembl"/>
</dbReference>
<dbReference type="GeneTree" id="ENSGT00390000017226"/>
<dbReference type="STRING" id="244447.ENSCSEP00000020649"/>
<dbReference type="GO" id="GO:0048793">
    <property type="term" value="P:pronephros development"/>
    <property type="evidence" value="ECO:0007669"/>
    <property type="project" value="Ensembl"/>
</dbReference>
<feature type="disulfide bond" evidence="10">
    <location>
        <begin position="51"/>
        <end position="199"/>
    </location>
</feature>
<dbReference type="PANTHER" id="PTHR10370:SF0">
    <property type="entry name" value="ERYTHROPOIETIN"/>
    <property type="match status" value="1"/>
</dbReference>
<dbReference type="GO" id="GO:0005179">
    <property type="term" value="F:hormone activity"/>
    <property type="evidence" value="ECO:0007669"/>
    <property type="project" value="UniProtKB-KW"/>
</dbReference>
<dbReference type="FunCoup" id="A0A3P8W212">
    <property type="interactions" value="612"/>
</dbReference>
<sequence length="204" mass="23067">MSNRRTYVPNRKEPVRGYEDTAMEFPRLLALLLILLEWTQTGLLYPLRPICDRKVLELFIKEARDAEDAMKSCSDGCSLSNSVTVPKTQVVLDLWEHKNELEKAQEVQSGLWLIEKALNLLRTNVRNTALHSHIDNSIRNLGSLNAVLLRLNIQEYVPPTNTADISGTWGTSSATDLFPVYINFLRGKVNLLLKEAQACQTDVS</sequence>
<evidence type="ECO:0000256" key="5">
    <source>
        <dbReference type="ARBA" id="ARBA00022702"/>
    </source>
</evidence>
<proteinExistence type="inferred from homology"/>
<reference evidence="11 12" key="1">
    <citation type="journal article" date="2014" name="Nat. Genet.">
        <title>Whole-genome sequence of a flatfish provides insights into ZW sex chromosome evolution and adaptation to a benthic lifestyle.</title>
        <authorList>
            <person name="Chen S."/>
            <person name="Zhang G."/>
            <person name="Shao C."/>
            <person name="Huang Q."/>
            <person name="Liu G."/>
            <person name="Zhang P."/>
            <person name="Song W."/>
            <person name="An N."/>
            <person name="Chalopin D."/>
            <person name="Volff J.N."/>
            <person name="Hong Y."/>
            <person name="Li Q."/>
            <person name="Sha Z."/>
            <person name="Zhou H."/>
            <person name="Xie M."/>
            <person name="Yu Q."/>
            <person name="Liu Y."/>
            <person name="Xiang H."/>
            <person name="Wang N."/>
            <person name="Wu K."/>
            <person name="Yang C."/>
            <person name="Zhou Q."/>
            <person name="Liao X."/>
            <person name="Yang L."/>
            <person name="Hu Q."/>
            <person name="Zhang J."/>
            <person name="Meng L."/>
            <person name="Jin L."/>
            <person name="Tian Y."/>
            <person name="Lian J."/>
            <person name="Yang J."/>
            <person name="Miao G."/>
            <person name="Liu S."/>
            <person name="Liang Z."/>
            <person name="Yan F."/>
            <person name="Li Y."/>
            <person name="Sun B."/>
            <person name="Zhang H."/>
            <person name="Zhang J."/>
            <person name="Zhu Y."/>
            <person name="Du M."/>
            <person name="Zhao Y."/>
            <person name="Schartl M."/>
            <person name="Tang Q."/>
            <person name="Wang J."/>
        </authorList>
    </citation>
    <scope>NUCLEOTIDE SEQUENCE</scope>
</reference>
<dbReference type="Ensembl" id="ENSCSET00000020910.1">
    <property type="protein sequence ID" value="ENSCSEP00000020649.1"/>
    <property type="gene ID" value="ENSCSEG00000013190.1"/>
</dbReference>
<evidence type="ECO:0000256" key="1">
    <source>
        <dbReference type="ARBA" id="ARBA00004613"/>
    </source>
</evidence>
<dbReference type="InParanoid" id="A0A3P8W212"/>
<evidence type="ECO:0000256" key="6">
    <source>
        <dbReference type="ARBA" id="ARBA00022729"/>
    </source>
</evidence>
<evidence type="ECO:0000256" key="3">
    <source>
        <dbReference type="ARBA" id="ARBA00015421"/>
    </source>
</evidence>
<evidence type="ECO:0000256" key="9">
    <source>
        <dbReference type="PIRNR" id="PIRNR001951"/>
    </source>
</evidence>
<dbReference type="OrthoDB" id="9892121at2759"/>
<reference evidence="11" key="3">
    <citation type="submission" date="2025-09" db="UniProtKB">
        <authorList>
            <consortium name="Ensembl"/>
        </authorList>
    </citation>
    <scope>IDENTIFICATION</scope>
</reference>
<dbReference type="RefSeq" id="XP_016892999.1">
    <property type="nucleotide sequence ID" value="XM_017037510.2"/>
</dbReference>
<dbReference type="GO" id="GO:0014823">
    <property type="term" value="P:response to activity"/>
    <property type="evidence" value="ECO:0007669"/>
    <property type="project" value="Ensembl"/>
</dbReference>
<feature type="disulfide bond" evidence="10">
    <location>
        <begin position="73"/>
        <end position="77"/>
    </location>
</feature>